<evidence type="ECO:0000313" key="2">
    <source>
        <dbReference type="EMBL" id="ABO96293.1"/>
    </source>
</evidence>
<dbReference type="SUPFAM" id="SSF56112">
    <property type="entry name" value="Protein kinase-like (PK-like)"/>
    <property type="match status" value="1"/>
</dbReference>
<dbReference type="HOGENOM" id="CLU_644645_0_0_1"/>
<dbReference type="EMBL" id="CP000585">
    <property type="protein sequence ID" value="ABO96293.1"/>
    <property type="molecule type" value="Genomic_DNA"/>
</dbReference>
<dbReference type="InterPro" id="IPR011009">
    <property type="entry name" value="Kinase-like_dom_sf"/>
</dbReference>
<sequence>MRANARVVRARAALERAPRAGARTRARSRRAIHDGRARGRRTNPTTTTRSALERAEADDFEITTRLGSVTLRTERPSASAFAWRASADGGAPESVAASSVEEEVDDGAARVNVYAGRYVHTPSVPPISRNADRGAVMLKEYAGERAAAFAETEVRAYERLLADDDVEIEVDEYGRGPGMLPQKALPIARLVGYFASASIDGDGTRSLWTAQEWHGVRRLSEYARAKQEGKSETKFWPPVQRVQDQPKKARARYVRRAFEQCLKGVWYAHQRGVAHGALDGSTFLCSTFLDTKADDLEVRLINFGCSTLCTPTSVVVDLKAMALVLTELVFASLAAYGPSDATSAEALRRVFVDIHELDFKRIRAYCEEEPDWTDACEFLSDNGGEYWELLRELWQAEELMDGYGVTTNAGALADRAEYLRELLERY</sequence>
<dbReference type="KEGG" id="olu:OSTLU_31699"/>
<proteinExistence type="predicted"/>
<evidence type="ECO:0008006" key="4">
    <source>
        <dbReference type="Google" id="ProtNLM"/>
    </source>
</evidence>
<dbReference type="RefSeq" id="XP_001418000.1">
    <property type="nucleotide sequence ID" value="XM_001417963.1"/>
</dbReference>
<evidence type="ECO:0000313" key="3">
    <source>
        <dbReference type="Proteomes" id="UP000001568"/>
    </source>
</evidence>
<dbReference type="GO" id="GO:0009507">
    <property type="term" value="C:chloroplast"/>
    <property type="evidence" value="ECO:0007669"/>
    <property type="project" value="TreeGrafter"/>
</dbReference>
<dbReference type="Proteomes" id="UP000001568">
    <property type="component" value="Chromosome 5"/>
</dbReference>
<feature type="region of interest" description="Disordered" evidence="1">
    <location>
        <begin position="16"/>
        <end position="49"/>
    </location>
</feature>
<dbReference type="Gramene" id="ABO96293">
    <property type="protein sequence ID" value="ABO96293"/>
    <property type="gene ID" value="OSTLU_31699"/>
</dbReference>
<dbReference type="PANTHER" id="PTHR36796">
    <property type="entry name" value="PROTEIN KINASE SUPERFAMILY PROTEIN"/>
    <property type="match status" value="1"/>
</dbReference>
<dbReference type="eggNOG" id="ENOG502QRC4">
    <property type="taxonomic scope" value="Eukaryota"/>
</dbReference>
<dbReference type="OMA" id="WPPVQRV"/>
<reference evidence="2 3" key="1">
    <citation type="journal article" date="2007" name="Proc. Natl. Acad. Sci. U.S.A.">
        <title>The tiny eukaryote Ostreococcus provides genomic insights into the paradox of plankton speciation.</title>
        <authorList>
            <person name="Palenik B."/>
            <person name="Grimwood J."/>
            <person name="Aerts A."/>
            <person name="Rouze P."/>
            <person name="Salamov A."/>
            <person name="Putnam N."/>
            <person name="Dupont C."/>
            <person name="Jorgensen R."/>
            <person name="Derelle E."/>
            <person name="Rombauts S."/>
            <person name="Zhou K."/>
            <person name="Otillar R."/>
            <person name="Merchant S.S."/>
            <person name="Podell S."/>
            <person name="Gaasterland T."/>
            <person name="Napoli C."/>
            <person name="Gendler K."/>
            <person name="Manuell A."/>
            <person name="Tai V."/>
            <person name="Vallon O."/>
            <person name="Piganeau G."/>
            <person name="Jancek S."/>
            <person name="Heijde M."/>
            <person name="Jabbari K."/>
            <person name="Bowler C."/>
            <person name="Lohr M."/>
            <person name="Robbens S."/>
            <person name="Werner G."/>
            <person name="Dubchak I."/>
            <person name="Pazour G.J."/>
            <person name="Ren Q."/>
            <person name="Paulsen I."/>
            <person name="Delwiche C."/>
            <person name="Schmutz J."/>
            <person name="Rokhsar D."/>
            <person name="Van de Peer Y."/>
            <person name="Moreau H."/>
            <person name="Grigoriev I.V."/>
        </authorList>
    </citation>
    <scope>NUCLEOTIDE SEQUENCE [LARGE SCALE GENOMIC DNA]</scope>
    <source>
        <strain evidence="2 3">CCE9901</strain>
    </source>
</reference>
<keyword evidence="3" id="KW-1185">Reference proteome</keyword>
<evidence type="ECO:0000256" key="1">
    <source>
        <dbReference type="SAM" id="MobiDB-lite"/>
    </source>
</evidence>
<accession>A4RXH6</accession>
<gene>
    <name evidence="2" type="ORF">OSTLU_31699</name>
</gene>
<dbReference type="Gene3D" id="1.10.510.10">
    <property type="entry name" value="Transferase(Phosphotransferase) domain 1"/>
    <property type="match status" value="1"/>
</dbReference>
<name>A4RXH6_OSTLU</name>
<dbReference type="GeneID" id="5001826"/>
<dbReference type="PANTHER" id="PTHR36796:SF1">
    <property type="entry name" value="PROTEIN KINASE SUPERFAMILY PROTEIN"/>
    <property type="match status" value="1"/>
</dbReference>
<protein>
    <recommendedName>
        <fullName evidence="4">Protein kinase domain-containing protein</fullName>
    </recommendedName>
</protein>
<organism evidence="2 3">
    <name type="scientific">Ostreococcus lucimarinus (strain CCE9901)</name>
    <dbReference type="NCBI Taxonomy" id="436017"/>
    <lineage>
        <taxon>Eukaryota</taxon>
        <taxon>Viridiplantae</taxon>
        <taxon>Chlorophyta</taxon>
        <taxon>Mamiellophyceae</taxon>
        <taxon>Mamiellales</taxon>
        <taxon>Bathycoccaceae</taxon>
        <taxon>Ostreococcus</taxon>
    </lineage>
</organism>
<dbReference type="OrthoDB" id="1076at2759"/>
<dbReference type="AlphaFoldDB" id="A4RXH6"/>